<name>A0A2Z7A8U8_9LAMI</name>
<reference evidence="2 3" key="1">
    <citation type="journal article" date="2015" name="Proc. Natl. Acad. Sci. U.S.A.">
        <title>The resurrection genome of Boea hygrometrica: A blueprint for survival of dehydration.</title>
        <authorList>
            <person name="Xiao L."/>
            <person name="Yang G."/>
            <person name="Zhang L."/>
            <person name="Yang X."/>
            <person name="Zhao S."/>
            <person name="Ji Z."/>
            <person name="Zhou Q."/>
            <person name="Hu M."/>
            <person name="Wang Y."/>
            <person name="Chen M."/>
            <person name="Xu Y."/>
            <person name="Jin H."/>
            <person name="Xiao X."/>
            <person name="Hu G."/>
            <person name="Bao F."/>
            <person name="Hu Y."/>
            <person name="Wan P."/>
            <person name="Li L."/>
            <person name="Deng X."/>
            <person name="Kuang T."/>
            <person name="Xiang C."/>
            <person name="Zhu J.K."/>
            <person name="Oliver M.J."/>
            <person name="He Y."/>
        </authorList>
    </citation>
    <scope>NUCLEOTIDE SEQUENCE [LARGE SCALE GENOMIC DNA]</scope>
    <source>
        <strain evidence="3">cv. XS01</strain>
    </source>
</reference>
<dbReference type="AlphaFoldDB" id="A0A2Z7A8U8"/>
<protein>
    <submittedName>
        <fullName evidence="2">Uncharacterized protein</fullName>
    </submittedName>
</protein>
<dbReference type="Proteomes" id="UP000250235">
    <property type="component" value="Unassembled WGS sequence"/>
</dbReference>
<evidence type="ECO:0000256" key="1">
    <source>
        <dbReference type="SAM" id="MobiDB-lite"/>
    </source>
</evidence>
<feature type="region of interest" description="Disordered" evidence="1">
    <location>
        <begin position="1"/>
        <end position="21"/>
    </location>
</feature>
<accession>A0A2Z7A8U8</accession>
<sequence length="167" mass="18649">MSIELQSDFSKGKSGNISSDELTDCTRSKKISSWSTRLVKQKSYSGSESNRVEVQRMKHRVAQVQIKCSAQGQCLSAEPGTSAVIECRSDHQWSTIFHAERPTEGPAGKSARNLELFEREERLARSAHLGRGRICMLVGHSSSLHIAKMVHLRKPAWGTAQMKNLLR</sequence>
<keyword evidence="3" id="KW-1185">Reference proteome</keyword>
<feature type="compositionally biased region" description="Polar residues" evidence="1">
    <location>
        <begin position="1"/>
        <end position="20"/>
    </location>
</feature>
<organism evidence="2 3">
    <name type="scientific">Dorcoceras hygrometricum</name>
    <dbReference type="NCBI Taxonomy" id="472368"/>
    <lineage>
        <taxon>Eukaryota</taxon>
        <taxon>Viridiplantae</taxon>
        <taxon>Streptophyta</taxon>
        <taxon>Embryophyta</taxon>
        <taxon>Tracheophyta</taxon>
        <taxon>Spermatophyta</taxon>
        <taxon>Magnoliopsida</taxon>
        <taxon>eudicotyledons</taxon>
        <taxon>Gunneridae</taxon>
        <taxon>Pentapetalae</taxon>
        <taxon>asterids</taxon>
        <taxon>lamiids</taxon>
        <taxon>Lamiales</taxon>
        <taxon>Gesneriaceae</taxon>
        <taxon>Didymocarpoideae</taxon>
        <taxon>Trichosporeae</taxon>
        <taxon>Loxocarpinae</taxon>
        <taxon>Dorcoceras</taxon>
    </lineage>
</organism>
<dbReference type="EMBL" id="KV017536">
    <property type="protein sequence ID" value="KZV18073.1"/>
    <property type="molecule type" value="Genomic_DNA"/>
</dbReference>
<evidence type="ECO:0000313" key="3">
    <source>
        <dbReference type="Proteomes" id="UP000250235"/>
    </source>
</evidence>
<proteinExistence type="predicted"/>
<evidence type="ECO:0000313" key="2">
    <source>
        <dbReference type="EMBL" id="KZV18073.1"/>
    </source>
</evidence>
<gene>
    <name evidence="2" type="ORF">F511_24381</name>
</gene>